<dbReference type="GO" id="GO:0003978">
    <property type="term" value="F:UDP-glucose 4-epimerase activity"/>
    <property type="evidence" value="ECO:0007669"/>
    <property type="project" value="TreeGrafter"/>
</dbReference>
<feature type="region of interest" description="Disordered" evidence="1">
    <location>
        <begin position="1"/>
        <end position="69"/>
    </location>
</feature>
<dbReference type="PANTHER" id="PTHR43725:SF6">
    <property type="entry name" value="CHLOROPLAST STEM-LOOP BINDING PROTEIN OF 41 KDA A, CHLOROPLASTIC"/>
    <property type="match status" value="1"/>
</dbReference>
<dbReference type="GO" id="GO:0008266">
    <property type="term" value="F:poly(U) RNA binding"/>
    <property type="evidence" value="ECO:0007669"/>
    <property type="project" value="EnsemblPlants"/>
</dbReference>
<dbReference type="GO" id="GO:0003729">
    <property type="term" value="F:mRNA binding"/>
    <property type="evidence" value="ECO:0007669"/>
    <property type="project" value="EnsemblPlants"/>
</dbReference>
<dbReference type="Gene3D" id="3.40.50.720">
    <property type="entry name" value="NAD(P)-binding Rossmann-like Domain"/>
    <property type="match status" value="1"/>
</dbReference>
<comment type="caution">
    <text evidence="3">The sequence shown here is derived from an EMBL/GenBank/DDBJ whole genome shotgun (WGS) entry which is preliminary data.</text>
</comment>
<dbReference type="GO" id="GO:0032544">
    <property type="term" value="P:plastid translation"/>
    <property type="evidence" value="ECO:0007669"/>
    <property type="project" value="EnsemblPlants"/>
</dbReference>
<evidence type="ECO:0000313" key="4">
    <source>
        <dbReference type="Proteomes" id="UP000265515"/>
    </source>
</evidence>
<feature type="compositionally biased region" description="Low complexity" evidence="1">
    <location>
        <begin position="1"/>
        <end position="40"/>
    </location>
</feature>
<dbReference type="GO" id="GO:0006364">
    <property type="term" value="P:rRNA processing"/>
    <property type="evidence" value="ECO:0007669"/>
    <property type="project" value="EnsemblPlants"/>
</dbReference>
<dbReference type="SUPFAM" id="SSF51735">
    <property type="entry name" value="NAD(P)-binding Rossmann-fold domains"/>
    <property type="match status" value="1"/>
</dbReference>
<dbReference type="InterPro" id="IPR036291">
    <property type="entry name" value="NAD(P)-bd_dom_sf"/>
</dbReference>
<proteinExistence type="predicted"/>
<gene>
    <name evidence="3" type="ORF">CBR_g28014</name>
</gene>
<dbReference type="OrthoDB" id="419598at2759"/>
<feature type="region of interest" description="Disordered" evidence="1">
    <location>
        <begin position="94"/>
        <end position="128"/>
    </location>
</feature>
<dbReference type="GO" id="GO:0005829">
    <property type="term" value="C:cytosol"/>
    <property type="evidence" value="ECO:0007669"/>
    <property type="project" value="TreeGrafter"/>
</dbReference>
<dbReference type="FunFam" id="3.40.50.720:FF:000321">
    <property type="entry name" value="Chloroplast stem-loop binding protein of 41 kDa a, chloroplastic"/>
    <property type="match status" value="1"/>
</dbReference>
<reference evidence="3 4" key="1">
    <citation type="journal article" date="2018" name="Cell">
        <title>The Chara Genome: Secondary Complexity and Implications for Plant Terrestrialization.</title>
        <authorList>
            <person name="Nishiyama T."/>
            <person name="Sakayama H."/>
            <person name="Vries J.D."/>
            <person name="Buschmann H."/>
            <person name="Saint-Marcoux D."/>
            <person name="Ullrich K.K."/>
            <person name="Haas F.B."/>
            <person name="Vanderstraeten L."/>
            <person name="Becker D."/>
            <person name="Lang D."/>
            <person name="Vosolsobe S."/>
            <person name="Rombauts S."/>
            <person name="Wilhelmsson P.K.I."/>
            <person name="Janitza P."/>
            <person name="Kern R."/>
            <person name="Heyl A."/>
            <person name="Rumpler F."/>
            <person name="Villalobos L.I.A.C."/>
            <person name="Clay J.M."/>
            <person name="Skokan R."/>
            <person name="Toyoda A."/>
            <person name="Suzuki Y."/>
            <person name="Kagoshima H."/>
            <person name="Schijlen E."/>
            <person name="Tajeshwar N."/>
            <person name="Catarino B."/>
            <person name="Hetherington A.J."/>
            <person name="Saltykova A."/>
            <person name="Bonnot C."/>
            <person name="Breuninger H."/>
            <person name="Symeonidi A."/>
            <person name="Radhakrishnan G.V."/>
            <person name="Van Nieuwerburgh F."/>
            <person name="Deforce D."/>
            <person name="Chang C."/>
            <person name="Karol K.G."/>
            <person name="Hedrich R."/>
            <person name="Ulvskov P."/>
            <person name="Glockner G."/>
            <person name="Delwiche C.F."/>
            <person name="Petrasek J."/>
            <person name="Van de Peer Y."/>
            <person name="Friml J."/>
            <person name="Beilby M."/>
            <person name="Dolan L."/>
            <person name="Kohara Y."/>
            <person name="Sugano S."/>
            <person name="Fujiyama A."/>
            <person name="Delaux P.-M."/>
            <person name="Quint M."/>
            <person name="TheiBen G."/>
            <person name="Hagemann M."/>
            <person name="Harholt J."/>
            <person name="Dunand C."/>
            <person name="Zachgo S."/>
            <person name="Langdale J."/>
            <person name="Maumus F."/>
            <person name="Straeten D.V.D."/>
            <person name="Gould S.B."/>
            <person name="Rensing S.A."/>
        </authorList>
    </citation>
    <scope>NUCLEOTIDE SEQUENCE [LARGE SCALE GENOMIC DNA]</scope>
    <source>
        <strain evidence="3 4">S276</strain>
    </source>
</reference>
<feature type="domain" description="NAD-dependent epimerase/dehydratase" evidence="2">
    <location>
        <begin position="146"/>
        <end position="355"/>
    </location>
</feature>
<dbReference type="GO" id="GO:0045893">
    <property type="term" value="P:positive regulation of DNA-templated transcription"/>
    <property type="evidence" value="ECO:0007669"/>
    <property type="project" value="EnsemblPlants"/>
</dbReference>
<dbReference type="GO" id="GO:0005996">
    <property type="term" value="P:monosaccharide metabolic process"/>
    <property type="evidence" value="ECO:0007669"/>
    <property type="project" value="TreeGrafter"/>
</dbReference>
<keyword evidence="4" id="KW-1185">Reference proteome</keyword>
<dbReference type="EMBL" id="BFEA01000304">
    <property type="protein sequence ID" value="GBG78791.1"/>
    <property type="molecule type" value="Genomic_DNA"/>
</dbReference>
<dbReference type="GO" id="GO:0045727">
    <property type="term" value="P:positive regulation of translation"/>
    <property type="evidence" value="ECO:0007669"/>
    <property type="project" value="EnsemblPlants"/>
</dbReference>
<protein>
    <recommendedName>
        <fullName evidence="2">NAD-dependent epimerase/dehydratase domain-containing protein</fullName>
    </recommendedName>
</protein>
<sequence>MAAMAALAPSPSTATAVGLAAQRSSSSSRPTPAAATTTAAFGHTPSAQGKSRGSRSSSSSSSSSSSLEVSSCSSQRLVAGLGFQLSELLASSSSALSSSSSSPSSSLSSARRIPRRRSQGSAGAGGVSVVAASEPREVLIVNTNGGGHAVIGFHLAKALRSSGHGVTFLTVGEEASDKMKKPPFNRLAELREIGVATVWGDPSAVGAVVGSKQFDVVIDNNGKDMEAVQPVADWAKASGATQFLFVSSAGIYKTSDEPPHVEGDAVKESAGHAVVERYLASLFENWSSFRPQYITGSGNNKDCEEWFFDRIVRDRPVPIPGSGVQVTNIGFAPDMANMLALAVDKPEAASGIIFNCVSDRAVTFDGLVRLCAKAAGKEAKIVHYNPEAVGVEAKKAFPFRNMHFYAEPRAATEKLGWTPSGELGQILKERYQDYVASGRDKKDISFPIDDKIIEALKQPALAV</sequence>
<dbReference type="PANTHER" id="PTHR43725">
    <property type="entry name" value="UDP-GLUCOSE 4-EPIMERASE"/>
    <property type="match status" value="1"/>
</dbReference>
<feature type="compositionally biased region" description="Low complexity" evidence="1">
    <location>
        <begin position="54"/>
        <end position="69"/>
    </location>
</feature>
<dbReference type="Gramene" id="GBG78791">
    <property type="protein sequence ID" value="GBG78791"/>
    <property type="gene ID" value="CBR_g28014"/>
</dbReference>
<dbReference type="AlphaFoldDB" id="A0A388L907"/>
<dbReference type="STRING" id="69332.A0A388L907"/>
<evidence type="ECO:0000259" key="2">
    <source>
        <dbReference type="Pfam" id="PF01370"/>
    </source>
</evidence>
<organism evidence="3 4">
    <name type="scientific">Chara braunii</name>
    <name type="common">Braun's stonewort</name>
    <dbReference type="NCBI Taxonomy" id="69332"/>
    <lineage>
        <taxon>Eukaryota</taxon>
        <taxon>Viridiplantae</taxon>
        <taxon>Streptophyta</taxon>
        <taxon>Charophyceae</taxon>
        <taxon>Charales</taxon>
        <taxon>Characeae</taxon>
        <taxon>Chara</taxon>
    </lineage>
</organism>
<evidence type="ECO:0000313" key="3">
    <source>
        <dbReference type="EMBL" id="GBG78791.1"/>
    </source>
</evidence>
<evidence type="ECO:0000256" key="1">
    <source>
        <dbReference type="SAM" id="MobiDB-lite"/>
    </source>
</evidence>
<accession>A0A388L907</accession>
<dbReference type="InterPro" id="IPR001509">
    <property type="entry name" value="Epimerase_deHydtase"/>
</dbReference>
<dbReference type="OMA" id="YKATEEP"/>
<feature type="compositionally biased region" description="Low complexity" evidence="1">
    <location>
        <begin position="94"/>
        <end position="111"/>
    </location>
</feature>
<name>A0A388L907_CHABU</name>
<dbReference type="GO" id="GO:0009536">
    <property type="term" value="C:plastid"/>
    <property type="evidence" value="ECO:0007669"/>
    <property type="project" value="GOC"/>
</dbReference>
<dbReference type="Proteomes" id="UP000265515">
    <property type="component" value="Unassembled WGS sequence"/>
</dbReference>
<dbReference type="Pfam" id="PF01370">
    <property type="entry name" value="Epimerase"/>
    <property type="match status" value="1"/>
</dbReference>